<evidence type="ECO:0000313" key="1">
    <source>
        <dbReference type="EMBL" id="KKN83893.1"/>
    </source>
</evidence>
<dbReference type="AlphaFoldDB" id="A0A0F9WXZ3"/>
<reference evidence="1" key="1">
    <citation type="journal article" date="2015" name="Nature">
        <title>Complex archaea that bridge the gap between prokaryotes and eukaryotes.</title>
        <authorList>
            <person name="Spang A."/>
            <person name="Saw J.H."/>
            <person name="Jorgensen S.L."/>
            <person name="Zaremba-Niedzwiedzka K."/>
            <person name="Martijn J."/>
            <person name="Lind A.E."/>
            <person name="van Eijk R."/>
            <person name="Schleper C."/>
            <person name="Guy L."/>
            <person name="Ettema T.J."/>
        </authorList>
    </citation>
    <scope>NUCLEOTIDE SEQUENCE</scope>
</reference>
<accession>A0A0F9WXZ3</accession>
<name>A0A0F9WXZ3_9ZZZZ</name>
<proteinExistence type="predicted"/>
<comment type="caution">
    <text evidence="1">The sequence shown here is derived from an EMBL/GenBank/DDBJ whole genome shotgun (WGS) entry which is preliminary data.</text>
</comment>
<gene>
    <name evidence="1" type="ORF">LCGC14_0295460</name>
</gene>
<organism evidence="1">
    <name type="scientific">marine sediment metagenome</name>
    <dbReference type="NCBI Taxonomy" id="412755"/>
    <lineage>
        <taxon>unclassified sequences</taxon>
        <taxon>metagenomes</taxon>
        <taxon>ecological metagenomes</taxon>
    </lineage>
</organism>
<protein>
    <submittedName>
        <fullName evidence="1">Uncharacterized protein</fullName>
    </submittedName>
</protein>
<dbReference type="EMBL" id="LAZR01000179">
    <property type="protein sequence ID" value="KKN83893.1"/>
    <property type="molecule type" value="Genomic_DNA"/>
</dbReference>
<sequence length="42" mass="5015">MTWCEECGEAKEDVGPLYPCDYCVKDLCFDCRPRKKHKCEER</sequence>